<dbReference type="STRING" id="1365950.SAMN05428963_101191"/>
<gene>
    <name evidence="4" type="ORF">SAMN05428963_101191</name>
</gene>
<dbReference type="PANTHER" id="PTHR10584:SF166">
    <property type="entry name" value="RIBOKINASE"/>
    <property type="match status" value="1"/>
</dbReference>
<proteinExistence type="predicted"/>
<dbReference type="InterPro" id="IPR011611">
    <property type="entry name" value="PfkB_dom"/>
</dbReference>
<evidence type="ECO:0000256" key="2">
    <source>
        <dbReference type="ARBA" id="ARBA00022777"/>
    </source>
</evidence>
<keyword evidence="2 4" id="KW-0418">Kinase</keyword>
<dbReference type="PANTHER" id="PTHR10584">
    <property type="entry name" value="SUGAR KINASE"/>
    <property type="match status" value="1"/>
</dbReference>
<dbReference type="GO" id="GO:0016301">
    <property type="term" value="F:kinase activity"/>
    <property type="evidence" value="ECO:0007669"/>
    <property type="project" value="UniProtKB-KW"/>
</dbReference>
<dbReference type="Proteomes" id="UP000190135">
    <property type="component" value="Unassembled WGS sequence"/>
</dbReference>
<evidence type="ECO:0000313" key="4">
    <source>
        <dbReference type="EMBL" id="SJZ53195.1"/>
    </source>
</evidence>
<protein>
    <submittedName>
        <fullName evidence="4">Sugar or nucleoside kinase, ribokinase family</fullName>
    </submittedName>
</protein>
<keyword evidence="5" id="KW-1185">Reference proteome</keyword>
<evidence type="ECO:0000256" key="1">
    <source>
        <dbReference type="ARBA" id="ARBA00022679"/>
    </source>
</evidence>
<dbReference type="EMBL" id="FUXL01000001">
    <property type="protein sequence ID" value="SJZ53195.1"/>
    <property type="molecule type" value="Genomic_DNA"/>
</dbReference>
<dbReference type="AlphaFoldDB" id="A0A1T4LEN4"/>
<evidence type="ECO:0000259" key="3">
    <source>
        <dbReference type="Pfam" id="PF00294"/>
    </source>
</evidence>
<feature type="domain" description="Carbohydrate kinase PfkB" evidence="3">
    <location>
        <begin position="14"/>
        <end position="292"/>
    </location>
</feature>
<name>A0A1T4LEN4_9HYPH</name>
<dbReference type="SUPFAM" id="SSF53613">
    <property type="entry name" value="Ribokinase-like"/>
    <property type="match status" value="1"/>
</dbReference>
<dbReference type="Gene3D" id="3.40.1190.20">
    <property type="match status" value="1"/>
</dbReference>
<dbReference type="InterPro" id="IPR029056">
    <property type="entry name" value="Ribokinase-like"/>
</dbReference>
<evidence type="ECO:0000313" key="5">
    <source>
        <dbReference type="Proteomes" id="UP000190135"/>
    </source>
</evidence>
<dbReference type="Pfam" id="PF00294">
    <property type="entry name" value="PfkB"/>
    <property type="match status" value="1"/>
</dbReference>
<sequence length="321" mass="33364">MVNGIRMSNAQSFLLVGAAHIDRRARSQSAFVPAASNPGHLHTAVGGAVFNAAVVLRAVGAEVAYLGARGGDADGELVESTLSEMGVRDCATTWLDRATPSYTAILDDHGDLVAGIADMALYDFLSPRFFARRHIRELIAGSNALLFDANLPSATIERLVREASGRPTAAIGVSPAKVTRLRGALPLLSAVFLSRAEAAALVDADASADVVELANALVERGIRQASISDGPRLLAILDDGVVLQQEPLVLPNVADVTGAGDTLAGAAFFWFCQGVPFKEAVRRGMAAAFVRVAGGALTAPAFSENSSAVLAEMPPARPVAR</sequence>
<keyword evidence="1" id="KW-0808">Transferase</keyword>
<reference evidence="4 5" key="1">
    <citation type="submission" date="2017-02" db="EMBL/GenBank/DDBJ databases">
        <authorList>
            <person name="Peterson S.W."/>
        </authorList>
    </citation>
    <scope>NUCLEOTIDE SEQUENCE [LARGE SCALE GENOMIC DNA]</scope>
    <source>
        <strain evidence="4 5">USBA 369</strain>
    </source>
</reference>
<accession>A0A1T4LEN4</accession>
<organism evidence="4 5">
    <name type="scientific">Consotaella salsifontis</name>
    <dbReference type="NCBI Taxonomy" id="1365950"/>
    <lineage>
        <taxon>Bacteria</taxon>
        <taxon>Pseudomonadati</taxon>
        <taxon>Pseudomonadota</taxon>
        <taxon>Alphaproteobacteria</taxon>
        <taxon>Hyphomicrobiales</taxon>
        <taxon>Aurantimonadaceae</taxon>
        <taxon>Consotaella</taxon>
    </lineage>
</organism>